<name>A0A9N8ZZ29_9GLOM</name>
<gene>
    <name evidence="1" type="ORF">CPELLU_LOCUS2942</name>
</gene>
<dbReference type="Proteomes" id="UP000789759">
    <property type="component" value="Unassembled WGS sequence"/>
</dbReference>
<protein>
    <submittedName>
        <fullName evidence="1">8078_t:CDS:1</fullName>
    </submittedName>
</protein>
<dbReference type="EMBL" id="CAJVQA010001356">
    <property type="protein sequence ID" value="CAG8511568.1"/>
    <property type="molecule type" value="Genomic_DNA"/>
</dbReference>
<comment type="caution">
    <text evidence="1">The sequence shown here is derived from an EMBL/GenBank/DDBJ whole genome shotgun (WGS) entry which is preliminary data.</text>
</comment>
<organism evidence="1 2">
    <name type="scientific">Cetraspora pellucida</name>
    <dbReference type="NCBI Taxonomy" id="1433469"/>
    <lineage>
        <taxon>Eukaryota</taxon>
        <taxon>Fungi</taxon>
        <taxon>Fungi incertae sedis</taxon>
        <taxon>Mucoromycota</taxon>
        <taxon>Glomeromycotina</taxon>
        <taxon>Glomeromycetes</taxon>
        <taxon>Diversisporales</taxon>
        <taxon>Gigasporaceae</taxon>
        <taxon>Cetraspora</taxon>
    </lineage>
</organism>
<evidence type="ECO:0000313" key="2">
    <source>
        <dbReference type="Proteomes" id="UP000789759"/>
    </source>
</evidence>
<evidence type="ECO:0000313" key="1">
    <source>
        <dbReference type="EMBL" id="CAG8511568.1"/>
    </source>
</evidence>
<dbReference type="AlphaFoldDB" id="A0A9N8ZZ29"/>
<accession>A0A9N8ZZ29</accession>
<sequence>MRIKFILQLLYLDIVNVSFVKIELMLILSNLDILDIFLK</sequence>
<reference evidence="1" key="1">
    <citation type="submission" date="2021-06" db="EMBL/GenBank/DDBJ databases">
        <authorList>
            <person name="Kallberg Y."/>
            <person name="Tangrot J."/>
            <person name="Rosling A."/>
        </authorList>
    </citation>
    <scope>NUCLEOTIDE SEQUENCE</scope>
    <source>
        <strain evidence="1">FL966</strain>
    </source>
</reference>
<proteinExistence type="predicted"/>
<keyword evidence="2" id="KW-1185">Reference proteome</keyword>